<dbReference type="Gene3D" id="1.25.40.20">
    <property type="entry name" value="Ankyrin repeat-containing domain"/>
    <property type="match status" value="1"/>
</dbReference>
<dbReference type="GO" id="GO:0085020">
    <property type="term" value="P:protein K6-linked ubiquitination"/>
    <property type="evidence" value="ECO:0007669"/>
    <property type="project" value="TreeGrafter"/>
</dbReference>
<dbReference type="GO" id="GO:0004842">
    <property type="term" value="F:ubiquitin-protein transferase activity"/>
    <property type="evidence" value="ECO:0007669"/>
    <property type="project" value="TreeGrafter"/>
</dbReference>
<dbReference type="EMBL" id="UINC01017974">
    <property type="protein sequence ID" value="SVA75074.1"/>
    <property type="molecule type" value="Genomic_DNA"/>
</dbReference>
<dbReference type="PANTHER" id="PTHR24171">
    <property type="entry name" value="ANKYRIN REPEAT DOMAIN-CONTAINING PROTEIN 39-RELATED"/>
    <property type="match status" value="1"/>
</dbReference>
<keyword evidence="2" id="KW-0040">ANK repeat</keyword>
<dbReference type="GO" id="GO:0031436">
    <property type="term" value="C:BRCA1-BARD1 complex"/>
    <property type="evidence" value="ECO:0007669"/>
    <property type="project" value="TreeGrafter"/>
</dbReference>
<evidence type="ECO:0000256" key="1">
    <source>
        <dbReference type="ARBA" id="ARBA00022737"/>
    </source>
</evidence>
<dbReference type="InterPro" id="IPR002110">
    <property type="entry name" value="Ankyrin_rpt"/>
</dbReference>
<feature type="transmembrane region" description="Helical" evidence="3">
    <location>
        <begin position="82"/>
        <end position="103"/>
    </location>
</feature>
<accession>A0A381YDJ5</accession>
<dbReference type="SMART" id="SM00248">
    <property type="entry name" value="ANK"/>
    <property type="match status" value="2"/>
</dbReference>
<dbReference type="Pfam" id="PF12796">
    <property type="entry name" value="Ank_2"/>
    <property type="match status" value="1"/>
</dbReference>
<dbReference type="SUPFAM" id="SSF48403">
    <property type="entry name" value="Ankyrin repeat"/>
    <property type="match status" value="1"/>
</dbReference>
<dbReference type="PROSITE" id="PS50088">
    <property type="entry name" value="ANK_REPEAT"/>
    <property type="match status" value="1"/>
</dbReference>
<feature type="transmembrane region" description="Helical" evidence="3">
    <location>
        <begin position="216"/>
        <end position="239"/>
    </location>
</feature>
<dbReference type="GO" id="GO:0070531">
    <property type="term" value="C:BRCA1-A complex"/>
    <property type="evidence" value="ECO:0007669"/>
    <property type="project" value="TreeGrafter"/>
</dbReference>
<keyword evidence="1" id="KW-0677">Repeat</keyword>
<keyword evidence="3" id="KW-1133">Transmembrane helix</keyword>
<feature type="transmembrane region" description="Helical" evidence="3">
    <location>
        <begin position="17"/>
        <end position="36"/>
    </location>
</feature>
<reference evidence="4" key="1">
    <citation type="submission" date="2018-05" db="EMBL/GenBank/DDBJ databases">
        <authorList>
            <person name="Lanie J.A."/>
            <person name="Ng W.-L."/>
            <person name="Kazmierczak K.M."/>
            <person name="Andrzejewski T.M."/>
            <person name="Davidsen T.M."/>
            <person name="Wayne K.J."/>
            <person name="Tettelin H."/>
            <person name="Glass J.I."/>
            <person name="Rusch D."/>
            <person name="Podicherti R."/>
            <person name="Tsui H.-C.T."/>
            <person name="Winkler M.E."/>
        </authorList>
    </citation>
    <scope>NUCLEOTIDE SEQUENCE</scope>
</reference>
<feature type="transmembrane region" description="Helical" evidence="3">
    <location>
        <begin position="124"/>
        <end position="142"/>
    </location>
</feature>
<evidence type="ECO:0000256" key="2">
    <source>
        <dbReference type="ARBA" id="ARBA00023043"/>
    </source>
</evidence>
<dbReference type="PROSITE" id="PS50297">
    <property type="entry name" value="ANK_REP_REGION"/>
    <property type="match status" value="1"/>
</dbReference>
<feature type="transmembrane region" description="Helical" evidence="3">
    <location>
        <begin position="416"/>
        <end position="440"/>
    </location>
</feature>
<dbReference type="InterPro" id="IPR036770">
    <property type="entry name" value="Ankyrin_rpt-contain_sf"/>
</dbReference>
<feature type="transmembrane region" description="Helical" evidence="3">
    <location>
        <begin position="447"/>
        <end position="470"/>
    </location>
</feature>
<sequence>MRALIIPPSDTAKYPPGVRFVFLLLLSIWVFLVIAPEGGQVKDGQLNTFIFALTSILSLVLLIIGLLPWAKKRRAGALIPSLVLFVAGIPFFDGMWLPAIFGLCSIMLLRTRYGPVSANQRRPVGILGYILLGLTFFLTPLLTHIADQGAPDEMLFLFAPAWLLFSGISLKIAGSEKKHLAPIKPLLFTGELSVLFSFPLFAFFLAIAENSRGEEYLFYIIAFVSSCLFSICVFFRGLLGNWLCGLLFGKPKTVPPKTPDISIHEAAGIGSAKAVKQHLAAGTNANVKDVDGETPLHKAALMGHKKITKLLAAAGADINIKNNNNETPLDRAIRFKRTKITKLLREQKATPMRKPAMFISNYGGVVVMGGLAVLGLIGFVIGLFFDSLVDAYKASPVPVGIEPSFQGGWNGMLTAIWAPFALVLSPLSVFGGIFVLCWAIQHTRRYWYGWVGLILLALASPFLLVLGHTITES</sequence>
<organism evidence="4">
    <name type="scientific">marine metagenome</name>
    <dbReference type="NCBI Taxonomy" id="408172"/>
    <lineage>
        <taxon>unclassified sequences</taxon>
        <taxon>metagenomes</taxon>
        <taxon>ecological metagenomes</taxon>
    </lineage>
</organism>
<evidence type="ECO:0000256" key="3">
    <source>
        <dbReference type="SAM" id="Phobius"/>
    </source>
</evidence>
<evidence type="ECO:0000313" key="4">
    <source>
        <dbReference type="EMBL" id="SVA75074.1"/>
    </source>
</evidence>
<feature type="transmembrane region" description="Helical" evidence="3">
    <location>
        <begin position="186"/>
        <end position="204"/>
    </location>
</feature>
<feature type="transmembrane region" description="Helical" evidence="3">
    <location>
        <begin position="362"/>
        <end position="385"/>
    </location>
</feature>
<dbReference type="AlphaFoldDB" id="A0A381YDJ5"/>
<proteinExistence type="predicted"/>
<protein>
    <submittedName>
        <fullName evidence="4">Uncharacterized protein</fullName>
    </submittedName>
</protein>
<feature type="transmembrane region" description="Helical" evidence="3">
    <location>
        <begin position="154"/>
        <end position="174"/>
    </location>
</feature>
<feature type="transmembrane region" description="Helical" evidence="3">
    <location>
        <begin position="48"/>
        <end position="70"/>
    </location>
</feature>
<dbReference type="PANTHER" id="PTHR24171:SF8">
    <property type="entry name" value="BRCA1-ASSOCIATED RING DOMAIN PROTEIN 1"/>
    <property type="match status" value="1"/>
</dbReference>
<keyword evidence="3" id="KW-0812">Transmembrane</keyword>
<feature type="non-terminal residue" evidence="4">
    <location>
        <position position="473"/>
    </location>
</feature>
<keyword evidence="3" id="KW-0472">Membrane</keyword>
<name>A0A381YDJ5_9ZZZZ</name>
<gene>
    <name evidence="4" type="ORF">METZ01_LOCUS127928</name>
</gene>